<sequence>MVWGNSVRFEQPFRRSSSRKCSFQMVLGSIRSSVQPLKDKVLSLLRHSTDEGTSVIAVSFKNKNSKFLETSGNFFKSEQPDNSRYWRDFKSTLPGRLSS</sequence>
<dbReference type="EMBL" id="GGEC01091901">
    <property type="protein sequence ID" value="MBX72385.1"/>
    <property type="molecule type" value="Transcribed_RNA"/>
</dbReference>
<evidence type="ECO:0000313" key="1">
    <source>
        <dbReference type="EMBL" id="MBX72385.1"/>
    </source>
</evidence>
<dbReference type="AlphaFoldDB" id="A0A2P2QZI6"/>
<name>A0A2P2QZI6_RHIMU</name>
<accession>A0A2P2QZI6</accession>
<protein>
    <submittedName>
        <fullName evidence="1">Uncharacterized protein</fullName>
    </submittedName>
</protein>
<organism evidence="1">
    <name type="scientific">Rhizophora mucronata</name>
    <name type="common">Asiatic mangrove</name>
    <dbReference type="NCBI Taxonomy" id="61149"/>
    <lineage>
        <taxon>Eukaryota</taxon>
        <taxon>Viridiplantae</taxon>
        <taxon>Streptophyta</taxon>
        <taxon>Embryophyta</taxon>
        <taxon>Tracheophyta</taxon>
        <taxon>Spermatophyta</taxon>
        <taxon>Magnoliopsida</taxon>
        <taxon>eudicotyledons</taxon>
        <taxon>Gunneridae</taxon>
        <taxon>Pentapetalae</taxon>
        <taxon>rosids</taxon>
        <taxon>fabids</taxon>
        <taxon>Malpighiales</taxon>
        <taxon>Rhizophoraceae</taxon>
        <taxon>Rhizophora</taxon>
    </lineage>
</organism>
<proteinExistence type="predicted"/>
<reference evidence="1" key="1">
    <citation type="submission" date="2018-02" db="EMBL/GenBank/DDBJ databases">
        <title>Rhizophora mucronata_Transcriptome.</title>
        <authorList>
            <person name="Meera S.P."/>
            <person name="Sreeshan A."/>
            <person name="Augustine A."/>
        </authorList>
    </citation>
    <scope>NUCLEOTIDE SEQUENCE</scope>
    <source>
        <tissue evidence="1">Leaf</tissue>
    </source>
</reference>